<gene>
    <name evidence="1" type="ORF">Bccel_0165</name>
</gene>
<protein>
    <submittedName>
        <fullName evidence="1">Uncharacterized protein</fullName>
    </submittedName>
</protein>
<reference evidence="2" key="1">
    <citation type="submission" date="2015-07" db="EMBL/GenBank/DDBJ databases">
        <title>Near-Complete Genome Sequence of the Cellulolytic Bacterium Bacteroides (Pseudobacteroides) cellulosolvens ATCC 35603.</title>
        <authorList>
            <person name="Dassa B."/>
            <person name="Utturkar S.M."/>
            <person name="Klingeman D.M."/>
            <person name="Hurt R.A."/>
            <person name="Keller M."/>
            <person name="Xu J."/>
            <person name="Reddy Y.H.K."/>
            <person name="Borovok I."/>
            <person name="Grinberg I.R."/>
            <person name="Lamed R."/>
            <person name="Zhivin O."/>
            <person name="Bayer E.A."/>
            <person name="Brown S.D."/>
        </authorList>
    </citation>
    <scope>NUCLEOTIDE SEQUENCE [LARGE SCALE GENOMIC DNA]</scope>
    <source>
        <strain evidence="2">DSM 2933</strain>
    </source>
</reference>
<evidence type="ECO:0000313" key="2">
    <source>
        <dbReference type="Proteomes" id="UP000036923"/>
    </source>
</evidence>
<name>A0A0L6JGR5_9FIRM</name>
<dbReference type="Proteomes" id="UP000036923">
    <property type="component" value="Unassembled WGS sequence"/>
</dbReference>
<organism evidence="1 2">
    <name type="scientific">Pseudobacteroides cellulosolvens ATCC 35603 = DSM 2933</name>
    <dbReference type="NCBI Taxonomy" id="398512"/>
    <lineage>
        <taxon>Bacteria</taxon>
        <taxon>Bacillati</taxon>
        <taxon>Bacillota</taxon>
        <taxon>Clostridia</taxon>
        <taxon>Eubacteriales</taxon>
        <taxon>Oscillospiraceae</taxon>
        <taxon>Pseudobacteroides</taxon>
    </lineage>
</organism>
<keyword evidence="2" id="KW-1185">Reference proteome</keyword>
<proteinExistence type="predicted"/>
<dbReference type="AlphaFoldDB" id="A0A0L6JGR5"/>
<accession>A0A0L6JGR5</accession>
<dbReference type="RefSeq" id="WP_036939558.1">
    <property type="nucleotide sequence ID" value="NZ_JQKC01000009.1"/>
</dbReference>
<dbReference type="EMBL" id="LGTC01000001">
    <property type="protein sequence ID" value="KNY24908.1"/>
    <property type="molecule type" value="Genomic_DNA"/>
</dbReference>
<evidence type="ECO:0000313" key="1">
    <source>
        <dbReference type="EMBL" id="KNY24908.1"/>
    </source>
</evidence>
<sequence>MSLPDLTGYVLKDGLEIIKKFSCEVDEIKVTSEPRKTSAEYDMSYRILRCDVIDNKVKLLLAKPLI</sequence>
<dbReference type="STRING" id="398512.Bccel_0165"/>
<comment type="caution">
    <text evidence="1">The sequence shown here is derived from an EMBL/GenBank/DDBJ whole genome shotgun (WGS) entry which is preliminary data.</text>
</comment>